<sequence length="90" mass="10086">MLRLSIEPLSTHFGAVVVELGLTFWCSSERVTYRLSNEHPQSEIAQFVLSFLHTHSTYHSHINPHLLHLISAPVFTGSPSFLGQSNSPML</sequence>
<dbReference type="HOGENOM" id="CLU_2440554_0_0_1"/>
<dbReference type="InParanoid" id="A0A067MDX6"/>
<organism evidence="1 2">
    <name type="scientific">Botryobasidium botryosum (strain FD-172 SS1)</name>
    <dbReference type="NCBI Taxonomy" id="930990"/>
    <lineage>
        <taxon>Eukaryota</taxon>
        <taxon>Fungi</taxon>
        <taxon>Dikarya</taxon>
        <taxon>Basidiomycota</taxon>
        <taxon>Agaricomycotina</taxon>
        <taxon>Agaricomycetes</taxon>
        <taxon>Cantharellales</taxon>
        <taxon>Botryobasidiaceae</taxon>
        <taxon>Botryobasidium</taxon>
    </lineage>
</organism>
<dbReference type="AlphaFoldDB" id="A0A067MDX6"/>
<dbReference type="Proteomes" id="UP000027195">
    <property type="component" value="Unassembled WGS sequence"/>
</dbReference>
<keyword evidence="2" id="KW-1185">Reference proteome</keyword>
<dbReference type="EMBL" id="KL198047">
    <property type="protein sequence ID" value="KDQ12885.1"/>
    <property type="molecule type" value="Genomic_DNA"/>
</dbReference>
<protein>
    <submittedName>
        <fullName evidence="1">Uncharacterized protein</fullName>
    </submittedName>
</protein>
<gene>
    <name evidence="1" type="ORF">BOTBODRAFT_404429</name>
</gene>
<accession>A0A067MDX6</accession>
<name>A0A067MDX6_BOTB1</name>
<evidence type="ECO:0000313" key="2">
    <source>
        <dbReference type="Proteomes" id="UP000027195"/>
    </source>
</evidence>
<reference evidence="2" key="1">
    <citation type="journal article" date="2014" name="Proc. Natl. Acad. Sci. U.S.A.">
        <title>Extensive sampling of basidiomycete genomes demonstrates inadequacy of the white-rot/brown-rot paradigm for wood decay fungi.</title>
        <authorList>
            <person name="Riley R."/>
            <person name="Salamov A.A."/>
            <person name="Brown D.W."/>
            <person name="Nagy L.G."/>
            <person name="Floudas D."/>
            <person name="Held B.W."/>
            <person name="Levasseur A."/>
            <person name="Lombard V."/>
            <person name="Morin E."/>
            <person name="Otillar R."/>
            <person name="Lindquist E.A."/>
            <person name="Sun H."/>
            <person name="LaButti K.M."/>
            <person name="Schmutz J."/>
            <person name="Jabbour D."/>
            <person name="Luo H."/>
            <person name="Baker S.E."/>
            <person name="Pisabarro A.G."/>
            <person name="Walton J.D."/>
            <person name="Blanchette R.A."/>
            <person name="Henrissat B."/>
            <person name="Martin F."/>
            <person name="Cullen D."/>
            <person name="Hibbett D.S."/>
            <person name="Grigoriev I.V."/>
        </authorList>
    </citation>
    <scope>NUCLEOTIDE SEQUENCE [LARGE SCALE GENOMIC DNA]</scope>
    <source>
        <strain evidence="2">FD-172 SS1</strain>
    </source>
</reference>
<proteinExistence type="predicted"/>
<evidence type="ECO:0000313" key="1">
    <source>
        <dbReference type="EMBL" id="KDQ12885.1"/>
    </source>
</evidence>